<evidence type="ECO:0000256" key="5">
    <source>
        <dbReference type="ARBA" id="ARBA00023242"/>
    </source>
</evidence>
<dbReference type="FunFam" id="3.30.730.10:FF:000010">
    <property type="entry name" value="AP2-EREBP transcription factor"/>
    <property type="match status" value="1"/>
</dbReference>
<evidence type="ECO:0000259" key="8">
    <source>
        <dbReference type="PROSITE" id="PS51032"/>
    </source>
</evidence>
<reference evidence="9" key="4">
    <citation type="submission" date="2019-03" db="UniProtKB">
        <authorList>
            <consortium name="EnsemblPlants"/>
        </authorList>
    </citation>
    <scope>IDENTIFICATION</scope>
</reference>
<dbReference type="Gene3D" id="3.30.730.10">
    <property type="entry name" value="AP2/ERF domain"/>
    <property type="match status" value="1"/>
</dbReference>
<dbReference type="PRINTS" id="PR00367">
    <property type="entry name" value="ETHRSPELEMNT"/>
</dbReference>
<dbReference type="GO" id="GO:0003700">
    <property type="term" value="F:DNA-binding transcription factor activity"/>
    <property type="evidence" value="ECO:0007669"/>
    <property type="project" value="InterPro"/>
</dbReference>
<dbReference type="SMART" id="SM00380">
    <property type="entry name" value="AP2"/>
    <property type="match status" value="1"/>
</dbReference>
<feature type="domain" description="AP2/ERF" evidence="8">
    <location>
        <begin position="58"/>
        <end position="117"/>
    </location>
</feature>
<dbReference type="STRING" id="200361.A0A453RKS4"/>
<dbReference type="GO" id="GO:0045893">
    <property type="term" value="P:positive regulation of DNA-templated transcription"/>
    <property type="evidence" value="ECO:0007669"/>
    <property type="project" value="TreeGrafter"/>
</dbReference>
<dbReference type="PANTHER" id="PTHR31241:SF5">
    <property type="entry name" value="OS08G0521600 PROTEIN"/>
    <property type="match status" value="1"/>
</dbReference>
<evidence type="ECO:0000313" key="9">
    <source>
        <dbReference type="EnsemblPlants" id="AET7Gv20618600.1"/>
    </source>
</evidence>
<keyword evidence="10" id="KW-1185">Reference proteome</keyword>
<dbReference type="PROSITE" id="PS51032">
    <property type="entry name" value="AP2_ERF"/>
    <property type="match status" value="1"/>
</dbReference>
<keyword evidence="3" id="KW-0238">DNA-binding</keyword>
<evidence type="ECO:0000256" key="4">
    <source>
        <dbReference type="ARBA" id="ARBA00023163"/>
    </source>
</evidence>
<evidence type="ECO:0000256" key="7">
    <source>
        <dbReference type="SAM" id="MobiDB-lite"/>
    </source>
</evidence>
<protein>
    <recommendedName>
        <fullName evidence="8">AP2/ERF domain-containing protein</fullName>
    </recommendedName>
</protein>
<comment type="subcellular location">
    <subcellularLocation>
        <location evidence="1">Nucleus</location>
    </subcellularLocation>
</comment>
<keyword evidence="4" id="KW-0804">Transcription</keyword>
<keyword evidence="2" id="KW-0805">Transcription regulation</keyword>
<accession>A0A453RKS4</accession>
<reference evidence="10" key="2">
    <citation type="journal article" date="2017" name="Nat. Plants">
        <title>The Aegilops tauschii genome reveals multiple impacts of transposons.</title>
        <authorList>
            <person name="Zhao G."/>
            <person name="Zou C."/>
            <person name="Li K."/>
            <person name="Wang K."/>
            <person name="Li T."/>
            <person name="Gao L."/>
            <person name="Zhang X."/>
            <person name="Wang H."/>
            <person name="Yang Z."/>
            <person name="Liu X."/>
            <person name="Jiang W."/>
            <person name="Mao L."/>
            <person name="Kong X."/>
            <person name="Jiao Y."/>
            <person name="Jia J."/>
        </authorList>
    </citation>
    <scope>NUCLEOTIDE SEQUENCE [LARGE SCALE GENOMIC DNA]</scope>
    <source>
        <strain evidence="10">cv. AL8/78</strain>
    </source>
</reference>
<name>A0A453RKS4_AEGTS</name>
<sequence>PLAFSLRPSSSQRTSVFPCRRSCMKVNTRAMRTEEVGRRAHRRRGASSKSSVPRKNLGLMGVRQRHWGRWAAEIRVPRTRARLWIGTFQYPEQAALAYDVALFCFYGDTPPRKFNFPGAPRPYVPEYRRGSLPLPDIKAIAERHALDLYRLIARSNVPLPMPVPAAIEPLADVAMVAADATGSATNNTGVTAAPDHGNNIENYINMDNNVVEDDPLLSMGIDDFADIVALC</sequence>
<dbReference type="Gramene" id="AET7Gv20618600.1">
    <property type="protein sequence ID" value="AET7Gv20618600.1"/>
    <property type="gene ID" value="AET7Gv20618600"/>
</dbReference>
<reference evidence="9" key="3">
    <citation type="journal article" date="2017" name="Nature">
        <title>Genome sequence of the progenitor of the wheat D genome Aegilops tauschii.</title>
        <authorList>
            <person name="Luo M.C."/>
            <person name="Gu Y.Q."/>
            <person name="Puiu D."/>
            <person name="Wang H."/>
            <person name="Twardziok S.O."/>
            <person name="Deal K.R."/>
            <person name="Huo N."/>
            <person name="Zhu T."/>
            <person name="Wang L."/>
            <person name="Wang Y."/>
            <person name="McGuire P.E."/>
            <person name="Liu S."/>
            <person name="Long H."/>
            <person name="Ramasamy R.K."/>
            <person name="Rodriguez J.C."/>
            <person name="Van S.L."/>
            <person name="Yuan L."/>
            <person name="Wang Z."/>
            <person name="Xia Z."/>
            <person name="Xiao L."/>
            <person name="Anderson O.D."/>
            <person name="Ouyang S."/>
            <person name="Liang Y."/>
            <person name="Zimin A.V."/>
            <person name="Pertea G."/>
            <person name="Qi P."/>
            <person name="Bennetzen J.L."/>
            <person name="Dai X."/>
            <person name="Dawson M.W."/>
            <person name="Muller H.G."/>
            <person name="Kugler K."/>
            <person name="Rivarola-Duarte L."/>
            <person name="Spannagl M."/>
            <person name="Mayer K.F.X."/>
            <person name="Lu F.H."/>
            <person name="Bevan M.W."/>
            <person name="Leroy P."/>
            <person name="Li P."/>
            <person name="You F.M."/>
            <person name="Sun Q."/>
            <person name="Liu Z."/>
            <person name="Lyons E."/>
            <person name="Wicker T."/>
            <person name="Salzberg S.L."/>
            <person name="Devos K.M."/>
            <person name="Dvorak J."/>
        </authorList>
    </citation>
    <scope>NUCLEOTIDE SEQUENCE [LARGE SCALE GENOMIC DNA]</scope>
    <source>
        <strain evidence="9">cv. AL8/78</strain>
    </source>
</reference>
<dbReference type="PANTHER" id="PTHR31241">
    <property type="entry name" value="DEHYDRATION-RESPONSIVE ELEMENT-BINDING PROTEIN 2C"/>
    <property type="match status" value="1"/>
</dbReference>
<dbReference type="InterPro" id="IPR016177">
    <property type="entry name" value="DNA-bd_dom_sf"/>
</dbReference>
<keyword evidence="5" id="KW-0539">Nucleus</keyword>
<evidence type="ECO:0000256" key="1">
    <source>
        <dbReference type="ARBA" id="ARBA00004123"/>
    </source>
</evidence>
<dbReference type="CDD" id="cd00018">
    <property type="entry name" value="AP2"/>
    <property type="match status" value="1"/>
</dbReference>
<dbReference type="Pfam" id="PF00847">
    <property type="entry name" value="AP2"/>
    <property type="match status" value="1"/>
</dbReference>
<dbReference type="Proteomes" id="UP000015105">
    <property type="component" value="Chromosome 7D"/>
</dbReference>
<comment type="similarity">
    <text evidence="6">Belongs to the AP2/ERF transcription factor family. ERF subfamily.</text>
</comment>
<evidence type="ECO:0000256" key="3">
    <source>
        <dbReference type="ARBA" id="ARBA00023125"/>
    </source>
</evidence>
<dbReference type="InterPro" id="IPR001471">
    <property type="entry name" value="AP2/ERF_dom"/>
</dbReference>
<reference evidence="10" key="1">
    <citation type="journal article" date="2014" name="Science">
        <title>Ancient hybridizations among the ancestral genomes of bread wheat.</title>
        <authorList>
            <consortium name="International Wheat Genome Sequencing Consortium,"/>
            <person name="Marcussen T."/>
            <person name="Sandve S.R."/>
            <person name="Heier L."/>
            <person name="Spannagl M."/>
            <person name="Pfeifer M."/>
            <person name="Jakobsen K.S."/>
            <person name="Wulff B.B."/>
            <person name="Steuernagel B."/>
            <person name="Mayer K.F."/>
            <person name="Olsen O.A."/>
        </authorList>
    </citation>
    <scope>NUCLEOTIDE SEQUENCE [LARGE SCALE GENOMIC DNA]</scope>
    <source>
        <strain evidence="10">cv. AL8/78</strain>
    </source>
</reference>
<dbReference type="GO" id="GO:0006950">
    <property type="term" value="P:response to stress"/>
    <property type="evidence" value="ECO:0007669"/>
    <property type="project" value="TreeGrafter"/>
</dbReference>
<evidence type="ECO:0000256" key="6">
    <source>
        <dbReference type="ARBA" id="ARBA00024343"/>
    </source>
</evidence>
<evidence type="ECO:0000313" key="10">
    <source>
        <dbReference type="Proteomes" id="UP000015105"/>
    </source>
</evidence>
<feature type="region of interest" description="Disordered" evidence="7">
    <location>
        <begin position="32"/>
        <end position="55"/>
    </location>
</feature>
<reference evidence="9" key="5">
    <citation type="journal article" date="2021" name="G3 (Bethesda)">
        <title>Aegilops tauschii genome assembly Aet v5.0 features greater sequence contiguity and improved annotation.</title>
        <authorList>
            <person name="Wang L."/>
            <person name="Zhu T."/>
            <person name="Rodriguez J.C."/>
            <person name="Deal K.R."/>
            <person name="Dubcovsky J."/>
            <person name="McGuire P.E."/>
            <person name="Lux T."/>
            <person name="Spannagl M."/>
            <person name="Mayer K.F.X."/>
            <person name="Baldrich P."/>
            <person name="Meyers B.C."/>
            <person name="Huo N."/>
            <person name="Gu Y.Q."/>
            <person name="Zhou H."/>
            <person name="Devos K.M."/>
            <person name="Bennetzen J.L."/>
            <person name="Unver T."/>
            <person name="Budak H."/>
            <person name="Gulick P.J."/>
            <person name="Galiba G."/>
            <person name="Kalapos B."/>
            <person name="Nelson D.R."/>
            <person name="Li P."/>
            <person name="You F.M."/>
            <person name="Luo M.C."/>
            <person name="Dvorak J."/>
        </authorList>
    </citation>
    <scope>NUCLEOTIDE SEQUENCE [LARGE SCALE GENOMIC DNA]</scope>
    <source>
        <strain evidence="9">cv. AL8/78</strain>
    </source>
</reference>
<proteinExistence type="inferred from homology"/>
<dbReference type="SUPFAM" id="SSF54171">
    <property type="entry name" value="DNA-binding domain"/>
    <property type="match status" value="1"/>
</dbReference>
<evidence type="ECO:0000256" key="2">
    <source>
        <dbReference type="ARBA" id="ARBA00023015"/>
    </source>
</evidence>
<organism evidence="9 10">
    <name type="scientific">Aegilops tauschii subsp. strangulata</name>
    <name type="common">Goatgrass</name>
    <dbReference type="NCBI Taxonomy" id="200361"/>
    <lineage>
        <taxon>Eukaryota</taxon>
        <taxon>Viridiplantae</taxon>
        <taxon>Streptophyta</taxon>
        <taxon>Embryophyta</taxon>
        <taxon>Tracheophyta</taxon>
        <taxon>Spermatophyta</taxon>
        <taxon>Magnoliopsida</taxon>
        <taxon>Liliopsida</taxon>
        <taxon>Poales</taxon>
        <taxon>Poaceae</taxon>
        <taxon>BOP clade</taxon>
        <taxon>Pooideae</taxon>
        <taxon>Triticodae</taxon>
        <taxon>Triticeae</taxon>
        <taxon>Triticinae</taxon>
        <taxon>Aegilops</taxon>
    </lineage>
</organism>
<dbReference type="GO" id="GO:0005634">
    <property type="term" value="C:nucleus"/>
    <property type="evidence" value="ECO:0007669"/>
    <property type="project" value="UniProtKB-SubCell"/>
</dbReference>
<dbReference type="AlphaFoldDB" id="A0A453RKS4"/>
<dbReference type="InterPro" id="IPR036955">
    <property type="entry name" value="AP2/ERF_dom_sf"/>
</dbReference>
<dbReference type="EnsemblPlants" id="AET7Gv20618600.1">
    <property type="protein sequence ID" value="AET7Gv20618600.1"/>
    <property type="gene ID" value="AET7Gv20618600"/>
</dbReference>
<dbReference type="GO" id="GO:0000976">
    <property type="term" value="F:transcription cis-regulatory region binding"/>
    <property type="evidence" value="ECO:0007669"/>
    <property type="project" value="TreeGrafter"/>
</dbReference>